<dbReference type="PANTHER" id="PTHR13304">
    <property type="entry name" value="GLYCOSYLPHOSPHATIDYLINOSITOL ANCHOR ATTACHMENT 1 PROTEIN"/>
    <property type="match status" value="1"/>
</dbReference>
<dbReference type="Gene3D" id="3.40.630.10">
    <property type="entry name" value="Zn peptidases"/>
    <property type="match status" value="1"/>
</dbReference>
<reference evidence="2" key="1">
    <citation type="submission" date="2020-04" db="EMBL/GenBank/DDBJ databases">
        <authorList>
            <person name="Neveu A P."/>
        </authorList>
    </citation>
    <scope>NUCLEOTIDE SEQUENCE</scope>
    <source>
        <tissue evidence="2">Whole embryo</tissue>
    </source>
</reference>
<name>A0A6F9DDC2_9ASCI</name>
<dbReference type="InterPro" id="IPR007246">
    <property type="entry name" value="Gaa1"/>
</dbReference>
<dbReference type="GO" id="GO:0042765">
    <property type="term" value="C:GPI-anchor transamidase complex"/>
    <property type="evidence" value="ECO:0007669"/>
    <property type="project" value="InterPro"/>
</dbReference>
<keyword evidence="1" id="KW-0812">Transmembrane</keyword>
<accession>A0A6F9DDC2</accession>
<proteinExistence type="evidence at transcript level"/>
<evidence type="ECO:0000256" key="1">
    <source>
        <dbReference type="SAM" id="Phobius"/>
    </source>
</evidence>
<feature type="transmembrane region" description="Helical" evidence="1">
    <location>
        <begin position="468"/>
        <end position="489"/>
    </location>
</feature>
<feature type="transmembrane region" description="Helical" evidence="1">
    <location>
        <begin position="12"/>
        <end position="29"/>
    </location>
</feature>
<protein>
    <submittedName>
        <fullName evidence="2">Glycosylphosphatidylinositol anchor attachment 1 protein</fullName>
    </submittedName>
</protein>
<feature type="transmembrane region" description="Helical" evidence="1">
    <location>
        <begin position="549"/>
        <end position="568"/>
    </location>
</feature>
<dbReference type="Pfam" id="PF04114">
    <property type="entry name" value="Gaa1"/>
    <property type="match status" value="1"/>
</dbReference>
<keyword evidence="1" id="KW-0472">Membrane</keyword>
<feature type="transmembrane region" description="Helical" evidence="1">
    <location>
        <begin position="596"/>
        <end position="615"/>
    </location>
</feature>
<sequence length="624" mass="69929">MSGLKKLLPRVNKICILLYFGGIVGFLLLSHEGIRENCYFSENALLPGLVDSKFSASDDQIHNINLDILDPNSEVTDELEKFMLRVGLEVYRQKFTFQEKFVGNARIQNGTNIYGIVRAPRSASTECIVINIPILNNKHNFGMGIVLALAKEMRKQFYWAKDVIFLFTEHGSFGARAWLNAYHGIVSYPVSANQLPARAGSIQSAFTVHMEEDAVSFINLLVEGYNGQLPNLDLFNVAVRLIKIHGMAVSVNYEFVPRQSSAMDDIKSHLGATLKMMKKQVTGTSSGNHGEFIRHGIEAITLQTVYNPQWGNAGFVRLGRVIEGISRSLNNLLERFHQSFFFYILPSTDNYISIGMYMPPLGLMLAAAAIKALSLILEANYVNSEETDKNKETKKDSDTKESVEDIDDILKDMGSDYASKENDIKNSEAPPLQQILITMVTSHMMGFLVFYAPVFTETWSQMFNCPQDISITLLLVTVHIAGMFIITSYRLTLEGGKSLYVVSLLHQGILFGVVAIINFSLGMFLAVCYVLPTILLQPGYMKFNLLRKFVAFLVSPLSIAALICLYTCNGNPATVISEFVNFHVTVYEQSQTQQSWLFDFIALLLYPLWLQFWAITSSEGKILT</sequence>
<dbReference type="AlphaFoldDB" id="A0A6F9DDC2"/>
<gene>
    <name evidence="2" type="primary">Gpaa1</name>
</gene>
<dbReference type="GO" id="GO:0016255">
    <property type="term" value="P:attachment of GPI anchor to protein"/>
    <property type="evidence" value="ECO:0007669"/>
    <property type="project" value="TreeGrafter"/>
</dbReference>
<organism evidence="2">
    <name type="scientific">Phallusia mammillata</name>
    <dbReference type="NCBI Taxonomy" id="59560"/>
    <lineage>
        <taxon>Eukaryota</taxon>
        <taxon>Metazoa</taxon>
        <taxon>Chordata</taxon>
        <taxon>Tunicata</taxon>
        <taxon>Ascidiacea</taxon>
        <taxon>Phlebobranchia</taxon>
        <taxon>Ascidiidae</taxon>
        <taxon>Phallusia</taxon>
    </lineage>
</organism>
<dbReference type="EMBL" id="LR785540">
    <property type="protein sequence ID" value="CAB3250415.1"/>
    <property type="molecule type" value="mRNA"/>
</dbReference>
<dbReference type="PANTHER" id="PTHR13304:SF0">
    <property type="entry name" value="GLYCOSYLPHOSPHATIDYLINOSITOL ANCHOR ATTACHMENT 1 PROTEIN"/>
    <property type="match status" value="1"/>
</dbReference>
<keyword evidence="1" id="KW-1133">Transmembrane helix</keyword>
<feature type="transmembrane region" description="Helical" evidence="1">
    <location>
        <begin position="435"/>
        <end position="456"/>
    </location>
</feature>
<evidence type="ECO:0000313" key="2">
    <source>
        <dbReference type="EMBL" id="CAB3250415.1"/>
    </source>
</evidence>
<feature type="transmembrane region" description="Helical" evidence="1">
    <location>
        <begin position="509"/>
        <end position="537"/>
    </location>
</feature>
<dbReference type="PIRSF" id="PIRSF036762">
    <property type="entry name" value="GAA1"/>
    <property type="match status" value="1"/>
</dbReference>